<dbReference type="EMBL" id="CAUEEQ010009749">
    <property type="protein sequence ID" value="CAJ0933723.1"/>
    <property type="molecule type" value="Genomic_DNA"/>
</dbReference>
<sequence>KYFIFWNHSEGANTFAHDCDSMLADLILTLPFHIRSTDARPFCSAAAPSTQAPMGNYWYLGEKCDQLWSTLDMIVICVFPAVALAFIVAVTAQLIHFCKMKPYNKKAKVAKNLERKMTSTHQNQTYVPDQEQIRPYNHQSAVNVQEQAQPKIQTAQWTAPAADPPKPRRLNYYSDVPPVGRSSNYFEGRQQSQNYGYRLPEQDFQGYDQQQQYSRISRAAPAPHDYLQRSPEPSGQNTAWDSRPFSFGRPQVKAVYDY</sequence>
<keyword evidence="2" id="KW-0472">Membrane</keyword>
<evidence type="ECO:0000313" key="4">
    <source>
        <dbReference type="Proteomes" id="UP001176940"/>
    </source>
</evidence>
<name>A0ABN9L836_9NEOB</name>
<keyword evidence="2" id="KW-0812">Transmembrane</keyword>
<feature type="region of interest" description="Disordered" evidence="1">
    <location>
        <begin position="152"/>
        <end position="172"/>
    </location>
</feature>
<protein>
    <submittedName>
        <fullName evidence="3">Uncharacterized protein</fullName>
    </submittedName>
</protein>
<comment type="caution">
    <text evidence="3">The sequence shown here is derived from an EMBL/GenBank/DDBJ whole genome shotgun (WGS) entry which is preliminary data.</text>
</comment>
<evidence type="ECO:0000256" key="1">
    <source>
        <dbReference type="SAM" id="MobiDB-lite"/>
    </source>
</evidence>
<feature type="region of interest" description="Disordered" evidence="1">
    <location>
        <begin position="224"/>
        <end position="246"/>
    </location>
</feature>
<accession>A0ABN9L836</accession>
<proteinExistence type="predicted"/>
<reference evidence="3" key="1">
    <citation type="submission" date="2023-07" db="EMBL/GenBank/DDBJ databases">
        <authorList>
            <person name="Stuckert A."/>
        </authorList>
    </citation>
    <scope>NUCLEOTIDE SEQUENCE</scope>
</reference>
<feature type="compositionally biased region" description="Polar residues" evidence="1">
    <location>
        <begin position="231"/>
        <end position="240"/>
    </location>
</feature>
<feature type="transmembrane region" description="Helical" evidence="2">
    <location>
        <begin position="73"/>
        <end position="98"/>
    </location>
</feature>
<keyword evidence="2" id="KW-1133">Transmembrane helix</keyword>
<keyword evidence="4" id="KW-1185">Reference proteome</keyword>
<evidence type="ECO:0000256" key="2">
    <source>
        <dbReference type="SAM" id="Phobius"/>
    </source>
</evidence>
<feature type="non-terminal residue" evidence="3">
    <location>
        <position position="1"/>
    </location>
</feature>
<evidence type="ECO:0000313" key="3">
    <source>
        <dbReference type="EMBL" id="CAJ0933723.1"/>
    </source>
</evidence>
<dbReference type="Proteomes" id="UP001176940">
    <property type="component" value="Unassembled WGS sequence"/>
</dbReference>
<gene>
    <name evidence="3" type="ORF">RIMI_LOCUS5636757</name>
</gene>
<organism evidence="3 4">
    <name type="scientific">Ranitomeya imitator</name>
    <name type="common">mimic poison frog</name>
    <dbReference type="NCBI Taxonomy" id="111125"/>
    <lineage>
        <taxon>Eukaryota</taxon>
        <taxon>Metazoa</taxon>
        <taxon>Chordata</taxon>
        <taxon>Craniata</taxon>
        <taxon>Vertebrata</taxon>
        <taxon>Euteleostomi</taxon>
        <taxon>Amphibia</taxon>
        <taxon>Batrachia</taxon>
        <taxon>Anura</taxon>
        <taxon>Neobatrachia</taxon>
        <taxon>Hyloidea</taxon>
        <taxon>Dendrobatidae</taxon>
        <taxon>Dendrobatinae</taxon>
        <taxon>Ranitomeya</taxon>
    </lineage>
</organism>